<reference evidence="3" key="1">
    <citation type="submission" date="2022-11" db="UniProtKB">
        <authorList>
            <consortium name="WormBaseParasite"/>
        </authorList>
    </citation>
    <scope>IDENTIFICATION</scope>
</reference>
<dbReference type="AlphaFoldDB" id="A0A914HV42"/>
<protein>
    <submittedName>
        <fullName evidence="3">Uncharacterized protein</fullName>
    </submittedName>
</protein>
<proteinExistence type="predicted"/>
<organism evidence="2 3">
    <name type="scientific">Globodera rostochiensis</name>
    <name type="common">Golden nematode worm</name>
    <name type="synonym">Heterodera rostochiensis</name>
    <dbReference type="NCBI Taxonomy" id="31243"/>
    <lineage>
        <taxon>Eukaryota</taxon>
        <taxon>Metazoa</taxon>
        <taxon>Ecdysozoa</taxon>
        <taxon>Nematoda</taxon>
        <taxon>Chromadorea</taxon>
        <taxon>Rhabditida</taxon>
        <taxon>Tylenchina</taxon>
        <taxon>Tylenchomorpha</taxon>
        <taxon>Tylenchoidea</taxon>
        <taxon>Heteroderidae</taxon>
        <taxon>Heteroderinae</taxon>
        <taxon>Globodera</taxon>
    </lineage>
</organism>
<evidence type="ECO:0000313" key="2">
    <source>
        <dbReference type="Proteomes" id="UP000887572"/>
    </source>
</evidence>
<dbReference type="WBParaSite" id="Gr19_v10_g4956.t1">
    <property type="protein sequence ID" value="Gr19_v10_g4956.t1"/>
    <property type="gene ID" value="Gr19_v10_g4956"/>
</dbReference>
<sequence length="89" mass="9800">MDNRHKRNAKKQKLPQKTSLEGRVLAESGEPIAVARPSLVLHPFLCARLPQYARRVGSTTTTERRLYQTVQAAAATTAAASFQPPTKTN</sequence>
<dbReference type="Proteomes" id="UP000887572">
    <property type="component" value="Unplaced"/>
</dbReference>
<keyword evidence="2" id="KW-1185">Reference proteome</keyword>
<feature type="compositionally biased region" description="Basic residues" evidence="1">
    <location>
        <begin position="1"/>
        <end position="14"/>
    </location>
</feature>
<evidence type="ECO:0000313" key="3">
    <source>
        <dbReference type="WBParaSite" id="Gr19_v10_g4956.t1"/>
    </source>
</evidence>
<name>A0A914HV42_GLORO</name>
<feature type="region of interest" description="Disordered" evidence="1">
    <location>
        <begin position="1"/>
        <end position="23"/>
    </location>
</feature>
<evidence type="ECO:0000256" key="1">
    <source>
        <dbReference type="SAM" id="MobiDB-lite"/>
    </source>
</evidence>
<accession>A0A914HV42</accession>